<dbReference type="Proteomes" id="UP000051063">
    <property type="component" value="Unassembled WGS sequence"/>
</dbReference>
<dbReference type="InterPro" id="IPR016181">
    <property type="entry name" value="Acyl_CoA_acyltransferase"/>
</dbReference>
<comment type="caution">
    <text evidence="1">The sequence shown here is derived from an EMBL/GenBank/DDBJ whole genome shotgun (WGS) entry which is preliminary data.</text>
</comment>
<evidence type="ECO:0008006" key="3">
    <source>
        <dbReference type="Google" id="ProtNLM"/>
    </source>
</evidence>
<evidence type="ECO:0000313" key="2">
    <source>
        <dbReference type="Proteomes" id="UP000051063"/>
    </source>
</evidence>
<keyword evidence="2" id="KW-1185">Reference proteome</keyword>
<evidence type="ECO:0000313" key="1">
    <source>
        <dbReference type="EMBL" id="KQL46948.1"/>
    </source>
</evidence>
<gene>
    <name evidence="1" type="ORF">AN963_19015</name>
</gene>
<reference evidence="1 2" key="1">
    <citation type="submission" date="2015-09" db="EMBL/GenBank/DDBJ databases">
        <title>Genome sequencing project for genomic taxonomy and phylogenomics of Bacillus-like bacteria.</title>
        <authorList>
            <person name="Liu B."/>
            <person name="Wang J."/>
            <person name="Zhu Y."/>
            <person name="Liu G."/>
            <person name="Chen Q."/>
            <person name="Chen Z."/>
            <person name="Lan J."/>
            <person name="Che J."/>
            <person name="Ge C."/>
            <person name="Shi H."/>
            <person name="Pan Z."/>
            <person name="Liu X."/>
        </authorList>
    </citation>
    <scope>NUCLEOTIDE SEQUENCE [LARGE SCALE GENOMIC DNA]</scope>
    <source>
        <strain evidence="1 2">DSM 8552</strain>
    </source>
</reference>
<accession>A0ABR5N8J3</accession>
<dbReference type="RefSeq" id="WP_055746047.1">
    <property type="nucleotide sequence ID" value="NZ_LJJB01000010.1"/>
</dbReference>
<sequence length="173" mass="20447">MIGKFRRCVSDEDYAQFALYFIRHRKEFHSQFSLNDTLVHILETIQNSRIILVEDHLDNMIGWVHYHYYNADYQDDSTGEIAFVNSVIIAEQFRSSRIFLQGFRYLVNQIAEESQAIKLFQFCALEENAYLNRLYAKFAQPIGKREGYNGIENIFSTEFQLLLSYLNRANMSN</sequence>
<proteinExistence type="predicted"/>
<dbReference type="EMBL" id="LJJB01000010">
    <property type="protein sequence ID" value="KQL46948.1"/>
    <property type="molecule type" value="Genomic_DNA"/>
</dbReference>
<dbReference type="Gene3D" id="3.40.630.30">
    <property type="match status" value="1"/>
</dbReference>
<organism evidence="1 2">
    <name type="scientific">Brevibacillus choshinensis</name>
    <dbReference type="NCBI Taxonomy" id="54911"/>
    <lineage>
        <taxon>Bacteria</taxon>
        <taxon>Bacillati</taxon>
        <taxon>Bacillota</taxon>
        <taxon>Bacilli</taxon>
        <taxon>Bacillales</taxon>
        <taxon>Paenibacillaceae</taxon>
        <taxon>Brevibacillus</taxon>
    </lineage>
</organism>
<protein>
    <recommendedName>
        <fullName evidence="3">N-acetyltransferase domain-containing protein</fullName>
    </recommendedName>
</protein>
<dbReference type="SUPFAM" id="SSF55729">
    <property type="entry name" value="Acyl-CoA N-acyltransferases (Nat)"/>
    <property type="match status" value="1"/>
</dbReference>
<name>A0ABR5N8J3_BRECH</name>